<dbReference type="InterPro" id="IPR029063">
    <property type="entry name" value="SAM-dependent_MTases_sf"/>
</dbReference>
<dbReference type="PANTHER" id="PTHR38451">
    <property type="entry name" value="TRNA (ADENINE(22)-N(1))-METHYLTRANSFERASE"/>
    <property type="match status" value="1"/>
</dbReference>
<organism evidence="1">
    <name type="scientific">uncultured Sporomusa sp</name>
    <dbReference type="NCBI Taxonomy" id="307249"/>
    <lineage>
        <taxon>Bacteria</taxon>
        <taxon>Bacillati</taxon>
        <taxon>Bacillota</taxon>
        <taxon>Negativicutes</taxon>
        <taxon>Selenomonadales</taxon>
        <taxon>Sporomusaceae</taxon>
        <taxon>Sporomusa</taxon>
        <taxon>environmental samples</taxon>
    </lineage>
</organism>
<dbReference type="Pfam" id="PF12847">
    <property type="entry name" value="Methyltransf_18"/>
    <property type="match status" value="1"/>
</dbReference>
<keyword evidence="1" id="KW-0808">Transferase</keyword>
<dbReference type="AlphaFoldDB" id="A0A212LRU9"/>
<dbReference type="GO" id="GO:0032259">
    <property type="term" value="P:methylation"/>
    <property type="evidence" value="ECO:0007669"/>
    <property type="project" value="UniProtKB-KW"/>
</dbReference>
<dbReference type="Gene3D" id="3.40.50.150">
    <property type="entry name" value="Vaccinia Virus protein VP39"/>
    <property type="match status" value="1"/>
</dbReference>
<proteinExistence type="predicted"/>
<dbReference type="EC" id="2.1.1.217" evidence="1"/>
<name>A0A212LRU9_9FIRM</name>
<dbReference type="SUPFAM" id="SSF53335">
    <property type="entry name" value="S-adenosyl-L-methionine-dependent methyltransferases"/>
    <property type="match status" value="1"/>
</dbReference>
<gene>
    <name evidence="1" type="primary">trmK</name>
    <name evidence="1" type="ORF">KL86SPO_30424</name>
</gene>
<reference evidence="1" key="1">
    <citation type="submission" date="2016-08" db="EMBL/GenBank/DDBJ databases">
        <authorList>
            <person name="Seilhamer J.J."/>
        </authorList>
    </citation>
    <scope>NUCLEOTIDE SEQUENCE</scope>
    <source>
        <strain evidence="1">86</strain>
    </source>
</reference>
<dbReference type="GO" id="GO:0160105">
    <property type="term" value="F:tRNA (adenine(22)-N1)-methyltransferase activity"/>
    <property type="evidence" value="ECO:0007669"/>
    <property type="project" value="UniProtKB-EC"/>
</dbReference>
<dbReference type="PIRSF" id="PIRSF018637">
    <property type="entry name" value="TrmK"/>
    <property type="match status" value="1"/>
</dbReference>
<sequence length="229" mass="25206">MKLGERLKTIADMVPAGATMADIGTDHAYLPIYLVTKRGVSRAIAGDIHYGPYLSAKNAVESRQLAEQVSVRQGNGLEVLSPGEADVAVIAGMGGANIIDILTSRPEVTISIKRLILQPMIAAALVREWLCINNWHIVDEQLVEEDGRLYQIIAAEQGISRQVEPVLYEIGPLLWHTRHPLLKQHIEELISHLRGVLSAMAGSTEAVNSVKYREFNGRLKELEDKLACL</sequence>
<dbReference type="RefSeq" id="WP_288183737.1">
    <property type="nucleotide sequence ID" value="NZ_LT608335.1"/>
</dbReference>
<dbReference type="PANTHER" id="PTHR38451:SF1">
    <property type="entry name" value="TRNA (ADENINE(22)-N(1))-METHYLTRANSFERASE"/>
    <property type="match status" value="1"/>
</dbReference>
<protein>
    <submittedName>
        <fullName evidence="1">tRNA (Adenine(22)-N(1))-methyltransferase</fullName>
        <ecNumber evidence="1">2.1.1.217</ecNumber>
    </submittedName>
</protein>
<keyword evidence="1" id="KW-0489">Methyltransferase</keyword>
<dbReference type="EMBL" id="FMJE01000003">
    <property type="protein sequence ID" value="SCM80246.1"/>
    <property type="molecule type" value="Genomic_DNA"/>
</dbReference>
<accession>A0A212LRU9</accession>
<dbReference type="InterPro" id="IPR006901">
    <property type="entry name" value="TrmK"/>
</dbReference>
<evidence type="ECO:0000313" key="1">
    <source>
        <dbReference type="EMBL" id="SCM80246.1"/>
    </source>
</evidence>